<dbReference type="Proteomes" id="UP001300763">
    <property type="component" value="Unassembled WGS sequence"/>
</dbReference>
<evidence type="ECO:0000313" key="1">
    <source>
        <dbReference type="EMBL" id="MDD7966262.1"/>
    </source>
</evidence>
<accession>A0ABT5STT2</accession>
<reference evidence="1 2" key="1">
    <citation type="submission" date="2023-02" db="EMBL/GenBank/DDBJ databases">
        <title>Genome sequencing required for Actinomycetospora new species description.</title>
        <authorList>
            <person name="Saimee Y."/>
            <person name="Duangmal K."/>
        </authorList>
    </citation>
    <scope>NUCLEOTIDE SEQUENCE [LARGE SCALE GENOMIC DNA]</scope>
    <source>
        <strain evidence="1 2">DW7H6</strain>
    </source>
</reference>
<sequence>MGLLRRHRGRPATEADATQVGEDVYVVSRKAADLAVKAQKERRRAALAARHLAETQEATLLGDKKAIKAAKKRRKADESELEADDGLEGTAADPWTGAKVKRYIGIARVVVPVVAPIVYQAVGVARDRWDAHRARQLGIAPDELSEFTGRGAHLYARVHNLALSAHDLRDRHGTGNDDRGREIRSFVEDAEQRLTDMESAIRAADQMPSSRRRSAHVAIAGELERIEDRLLGLWGLGGGQRTAIDSRDAANPT</sequence>
<evidence type="ECO:0000313" key="2">
    <source>
        <dbReference type="Proteomes" id="UP001300763"/>
    </source>
</evidence>
<keyword evidence="2" id="KW-1185">Reference proteome</keyword>
<name>A0ABT5STT2_9PSEU</name>
<dbReference type="EMBL" id="JAQZAO010000005">
    <property type="protein sequence ID" value="MDD7966262.1"/>
    <property type="molecule type" value="Genomic_DNA"/>
</dbReference>
<comment type="caution">
    <text evidence="1">The sequence shown here is derived from an EMBL/GenBank/DDBJ whole genome shotgun (WGS) entry which is preliminary data.</text>
</comment>
<gene>
    <name evidence="1" type="ORF">PGB27_13020</name>
</gene>
<dbReference type="RefSeq" id="WP_274200787.1">
    <property type="nucleotide sequence ID" value="NZ_JAQZAO010000005.1"/>
</dbReference>
<protein>
    <submittedName>
        <fullName evidence="1">DUF6474 family protein</fullName>
    </submittedName>
</protein>
<dbReference type="Pfam" id="PF20079">
    <property type="entry name" value="DUF6474"/>
    <property type="match status" value="1"/>
</dbReference>
<proteinExistence type="predicted"/>
<organism evidence="1 2">
    <name type="scientific">Actinomycetospora lemnae</name>
    <dbReference type="NCBI Taxonomy" id="3019891"/>
    <lineage>
        <taxon>Bacteria</taxon>
        <taxon>Bacillati</taxon>
        <taxon>Actinomycetota</taxon>
        <taxon>Actinomycetes</taxon>
        <taxon>Pseudonocardiales</taxon>
        <taxon>Pseudonocardiaceae</taxon>
        <taxon>Actinomycetospora</taxon>
    </lineage>
</organism>
<dbReference type="InterPro" id="IPR045522">
    <property type="entry name" value="DUF6474"/>
</dbReference>